<organism evidence="1 2">
    <name type="scientific">Dubosiella muris</name>
    <dbReference type="NCBI Taxonomy" id="3038133"/>
    <lineage>
        <taxon>Bacteria</taxon>
        <taxon>Bacillati</taxon>
        <taxon>Bacillota</taxon>
        <taxon>Erysipelotrichia</taxon>
        <taxon>Erysipelotrichales</taxon>
        <taxon>Erysipelotrichaceae</taxon>
        <taxon>Dubosiella</taxon>
    </lineage>
</organism>
<dbReference type="Proteomes" id="UP000308836">
    <property type="component" value="Unassembled WGS sequence"/>
</dbReference>
<dbReference type="EMBL" id="SRYG01000004">
    <property type="protein sequence ID" value="TGY66784.1"/>
    <property type="molecule type" value="Genomic_DNA"/>
</dbReference>
<reference evidence="1" key="1">
    <citation type="submission" date="2019-04" db="EMBL/GenBank/DDBJ databases">
        <title>Microbes associate with the intestines of laboratory mice.</title>
        <authorList>
            <person name="Navarre W."/>
            <person name="Wong E."/>
            <person name="Huang K."/>
            <person name="Tropini C."/>
            <person name="Ng K."/>
            <person name="Yu B."/>
        </authorList>
    </citation>
    <scope>NUCLEOTIDE SEQUENCE</scope>
    <source>
        <strain evidence="1">NM09_H32</strain>
    </source>
</reference>
<protein>
    <submittedName>
        <fullName evidence="1">MurR/RpiR family transcriptional regulator</fullName>
    </submittedName>
</protein>
<name>A0AC61RAT4_9FIRM</name>
<evidence type="ECO:0000313" key="2">
    <source>
        <dbReference type="Proteomes" id="UP000308836"/>
    </source>
</evidence>
<keyword evidence="2" id="KW-1185">Reference proteome</keyword>
<accession>A0AC61RAT4</accession>
<comment type="caution">
    <text evidence="1">The sequence shown here is derived from an EMBL/GenBank/DDBJ whole genome shotgun (WGS) entry which is preliminary data.</text>
</comment>
<evidence type="ECO:0000313" key="1">
    <source>
        <dbReference type="EMBL" id="TGY66784.1"/>
    </source>
</evidence>
<gene>
    <name evidence="1" type="ORF">E5336_03085</name>
</gene>
<proteinExistence type="predicted"/>
<sequence>MLYSKLEVVLLSVIASKPQDSQDAVLATYLLEHVDALDDVTIQALADHCHVGLGSVSRFCRHIGFQDFFELRACIQTHNTRYRNDGEKNNVPDPAVIERVVRQVDESLDPIQLEKLARNLKTYRKIAVFGLLKGQAACLAFAQEMLAWQKVVYTNLSLFEQIEYFKKADENTLVVVFSYTGSYFDYVDVRSLRAALERPKIWMVSGCRKPLDFVDEWLVFNSDLQAAGHPYQLLRAGENIAAWMKKED</sequence>